<dbReference type="EMBL" id="UOFB01000086">
    <property type="protein sequence ID" value="VAW45492.1"/>
    <property type="molecule type" value="Genomic_DNA"/>
</dbReference>
<proteinExistence type="predicted"/>
<protein>
    <recommendedName>
        <fullName evidence="2">Mobile element protein</fullName>
    </recommendedName>
</protein>
<name>A0A3B0W2I8_9ZZZZ</name>
<organism evidence="1">
    <name type="scientific">hydrothermal vent metagenome</name>
    <dbReference type="NCBI Taxonomy" id="652676"/>
    <lineage>
        <taxon>unclassified sequences</taxon>
        <taxon>metagenomes</taxon>
        <taxon>ecological metagenomes</taxon>
    </lineage>
</organism>
<gene>
    <name evidence="1" type="ORF">MNBD_GAMMA04-590</name>
</gene>
<feature type="non-terminal residue" evidence="1">
    <location>
        <position position="1"/>
    </location>
</feature>
<accession>A0A3B0W2I8</accession>
<sequence length="47" mass="5706">DRMADREYLKQEVSAWVAHRNAIESEMNWRFTTEDARIKLKHLYPSI</sequence>
<evidence type="ECO:0000313" key="1">
    <source>
        <dbReference type="EMBL" id="VAW45492.1"/>
    </source>
</evidence>
<dbReference type="AlphaFoldDB" id="A0A3B0W2I8"/>
<evidence type="ECO:0008006" key="2">
    <source>
        <dbReference type="Google" id="ProtNLM"/>
    </source>
</evidence>
<reference evidence="1" key="1">
    <citation type="submission" date="2018-06" db="EMBL/GenBank/DDBJ databases">
        <authorList>
            <person name="Zhirakovskaya E."/>
        </authorList>
    </citation>
    <scope>NUCLEOTIDE SEQUENCE</scope>
</reference>